<dbReference type="Proteomes" id="UP000269721">
    <property type="component" value="Unassembled WGS sequence"/>
</dbReference>
<name>A0A4P9W9G6_9FUNG</name>
<organism evidence="1 2">
    <name type="scientific">Blyttiomyces helicus</name>
    <dbReference type="NCBI Taxonomy" id="388810"/>
    <lineage>
        <taxon>Eukaryota</taxon>
        <taxon>Fungi</taxon>
        <taxon>Fungi incertae sedis</taxon>
        <taxon>Chytridiomycota</taxon>
        <taxon>Chytridiomycota incertae sedis</taxon>
        <taxon>Chytridiomycetes</taxon>
        <taxon>Chytridiomycetes incertae sedis</taxon>
        <taxon>Blyttiomyces</taxon>
    </lineage>
</organism>
<dbReference type="OrthoDB" id="5151719at2759"/>
<gene>
    <name evidence="1" type="ORF">BDK51DRAFT_40102</name>
</gene>
<sequence>MSINSPPSTNFFPTIYTIRKFSSTTSSLTTFERIAPVEPCNPMGFGQPGLRRRLTWELHAGEPLTRRRSGPSGSSPASTCACDVSWGDAALNDQFRFGLRDVEDLLLTMPDPATLSEAITQAIQCDNRLYKRCQEKCIQPNSGHQRQPTQSFHPAAFKDNLMQIDAMNFKRLT</sequence>
<evidence type="ECO:0000313" key="1">
    <source>
        <dbReference type="EMBL" id="RKO89044.1"/>
    </source>
</evidence>
<accession>A0A4P9W9G6</accession>
<dbReference type="AlphaFoldDB" id="A0A4P9W9G6"/>
<reference evidence="2" key="1">
    <citation type="journal article" date="2018" name="Nat. Microbiol.">
        <title>Leveraging single-cell genomics to expand the fungal tree of life.</title>
        <authorList>
            <person name="Ahrendt S.R."/>
            <person name="Quandt C.A."/>
            <person name="Ciobanu D."/>
            <person name="Clum A."/>
            <person name="Salamov A."/>
            <person name="Andreopoulos B."/>
            <person name="Cheng J.F."/>
            <person name="Woyke T."/>
            <person name="Pelin A."/>
            <person name="Henrissat B."/>
            <person name="Reynolds N.K."/>
            <person name="Benny G.L."/>
            <person name="Smith M.E."/>
            <person name="James T.Y."/>
            <person name="Grigoriev I.V."/>
        </authorList>
    </citation>
    <scope>NUCLEOTIDE SEQUENCE [LARGE SCALE GENOMIC DNA]</scope>
</reference>
<proteinExistence type="predicted"/>
<keyword evidence="2" id="KW-1185">Reference proteome</keyword>
<protein>
    <submittedName>
        <fullName evidence="1">Uncharacterized protein</fullName>
    </submittedName>
</protein>
<dbReference type="EMBL" id="KZ996322">
    <property type="protein sequence ID" value="RKO89044.1"/>
    <property type="molecule type" value="Genomic_DNA"/>
</dbReference>
<evidence type="ECO:0000313" key="2">
    <source>
        <dbReference type="Proteomes" id="UP000269721"/>
    </source>
</evidence>